<organism evidence="1 2">
    <name type="scientific">Nocardioides panacihumi</name>
    <dbReference type="NCBI Taxonomy" id="400774"/>
    <lineage>
        <taxon>Bacteria</taxon>
        <taxon>Bacillati</taxon>
        <taxon>Actinomycetota</taxon>
        <taxon>Actinomycetes</taxon>
        <taxon>Propionibacteriales</taxon>
        <taxon>Nocardioidaceae</taxon>
        <taxon>Nocardioides</taxon>
    </lineage>
</organism>
<keyword evidence="2" id="KW-1185">Reference proteome</keyword>
<reference evidence="1 2" key="1">
    <citation type="journal article" date="2019" name="Int. J. Syst. Evol. Microbiol.">
        <title>The Global Catalogue of Microorganisms (GCM) 10K type strain sequencing project: providing services to taxonomists for standard genome sequencing and annotation.</title>
        <authorList>
            <consortium name="The Broad Institute Genomics Platform"/>
            <consortium name="The Broad Institute Genome Sequencing Center for Infectious Disease"/>
            <person name="Wu L."/>
            <person name="Ma J."/>
        </authorList>
    </citation>
    <scope>NUCLEOTIDE SEQUENCE [LARGE SCALE GENOMIC DNA]</scope>
    <source>
        <strain evidence="1 2">JCM 15309</strain>
    </source>
</reference>
<evidence type="ECO:0000313" key="2">
    <source>
        <dbReference type="Proteomes" id="UP001500571"/>
    </source>
</evidence>
<dbReference type="Proteomes" id="UP001500571">
    <property type="component" value="Unassembled WGS sequence"/>
</dbReference>
<evidence type="ECO:0000313" key="1">
    <source>
        <dbReference type="EMBL" id="GAA1959286.1"/>
    </source>
</evidence>
<dbReference type="RefSeq" id="WP_344044523.1">
    <property type="nucleotide sequence ID" value="NZ_BAAAPB010000002.1"/>
</dbReference>
<protein>
    <submittedName>
        <fullName evidence="1">Uncharacterized protein</fullName>
    </submittedName>
</protein>
<gene>
    <name evidence="1" type="ORF">GCM10009798_18540</name>
</gene>
<comment type="caution">
    <text evidence="1">The sequence shown here is derived from an EMBL/GenBank/DDBJ whole genome shotgun (WGS) entry which is preliminary data.</text>
</comment>
<dbReference type="EMBL" id="BAAAPB010000002">
    <property type="protein sequence ID" value="GAA1959286.1"/>
    <property type="molecule type" value="Genomic_DNA"/>
</dbReference>
<name>A0ABN2QW86_9ACTN</name>
<sequence>MRYEWGGRGVLLRDGEPVGRAAKAFWRERATVTTDEGTWSFRAHGHKRIVSTGPDGAERVAAACSGWLSPVWTVDGEAATYRVRRGSLFASRLVVDRDGGAIGGLTSAGWATDRPALDVGPDVPLVDVVLLLWVGYVARQRASSEAAAATTAAT</sequence>
<accession>A0ABN2QW86</accession>
<proteinExistence type="predicted"/>